<keyword evidence="4" id="KW-1185">Reference proteome</keyword>
<feature type="region of interest" description="Disordered" evidence="1">
    <location>
        <begin position="148"/>
        <end position="182"/>
    </location>
</feature>
<dbReference type="Pfam" id="PF00376">
    <property type="entry name" value="MerR"/>
    <property type="match status" value="1"/>
</dbReference>
<gene>
    <name evidence="3" type="ORF">AQJ91_19910</name>
</gene>
<protein>
    <recommendedName>
        <fullName evidence="2">HTH merR-type domain-containing protein</fullName>
    </recommendedName>
</protein>
<dbReference type="GO" id="GO:0050660">
    <property type="term" value="F:flavin adenine dinucleotide binding"/>
    <property type="evidence" value="ECO:0007669"/>
    <property type="project" value="TreeGrafter"/>
</dbReference>
<dbReference type="AlphaFoldDB" id="A0A101UYP2"/>
<feature type="domain" description="HTH merR-type" evidence="2">
    <location>
        <begin position="207"/>
        <end position="255"/>
    </location>
</feature>
<dbReference type="Proteomes" id="UP000053260">
    <property type="component" value="Unassembled WGS sequence"/>
</dbReference>
<dbReference type="InterPro" id="IPR023753">
    <property type="entry name" value="FAD/NAD-binding_dom"/>
</dbReference>
<organism evidence="3 4">
    <name type="scientific">Streptomyces dysideae</name>
    <dbReference type="NCBI Taxonomy" id="909626"/>
    <lineage>
        <taxon>Bacteria</taxon>
        <taxon>Bacillati</taxon>
        <taxon>Actinomycetota</taxon>
        <taxon>Actinomycetes</taxon>
        <taxon>Kitasatosporales</taxon>
        <taxon>Streptomycetaceae</taxon>
        <taxon>Streptomyces</taxon>
    </lineage>
</organism>
<dbReference type="SUPFAM" id="SSF46955">
    <property type="entry name" value="Putative DNA-binding domain"/>
    <property type="match status" value="1"/>
</dbReference>
<dbReference type="Gene3D" id="3.50.50.60">
    <property type="entry name" value="FAD/NAD(P)-binding domain"/>
    <property type="match status" value="2"/>
</dbReference>
<dbReference type="Gene3D" id="1.10.1660.10">
    <property type="match status" value="1"/>
</dbReference>
<dbReference type="Pfam" id="PF07992">
    <property type="entry name" value="Pyr_redox_2"/>
    <property type="match status" value="1"/>
</dbReference>
<dbReference type="GO" id="GO:0003677">
    <property type="term" value="F:DNA binding"/>
    <property type="evidence" value="ECO:0007669"/>
    <property type="project" value="InterPro"/>
</dbReference>
<dbReference type="GO" id="GO:0003955">
    <property type="term" value="F:NAD(P)H dehydrogenase (quinone) activity"/>
    <property type="evidence" value="ECO:0007669"/>
    <property type="project" value="TreeGrafter"/>
</dbReference>
<comment type="caution">
    <text evidence="3">The sequence shown here is derived from an EMBL/GenBank/DDBJ whole genome shotgun (WGS) entry which is preliminary data.</text>
</comment>
<dbReference type="GO" id="GO:0006355">
    <property type="term" value="P:regulation of DNA-templated transcription"/>
    <property type="evidence" value="ECO:0007669"/>
    <property type="project" value="InterPro"/>
</dbReference>
<dbReference type="InterPro" id="IPR009061">
    <property type="entry name" value="DNA-bd_dom_put_sf"/>
</dbReference>
<dbReference type="PRINTS" id="PR00945">
    <property type="entry name" value="HGRDTASE"/>
</dbReference>
<dbReference type="InterPro" id="IPR036188">
    <property type="entry name" value="FAD/NAD-bd_sf"/>
</dbReference>
<dbReference type="PANTHER" id="PTHR43014:SF2">
    <property type="entry name" value="MERCURIC REDUCTASE"/>
    <property type="match status" value="1"/>
</dbReference>
<dbReference type="STRING" id="909626.AQJ91_19910"/>
<accession>A0A101UYP2</accession>
<dbReference type="PROSITE" id="PS50937">
    <property type="entry name" value="HTH_MERR_2"/>
    <property type="match status" value="1"/>
</dbReference>
<dbReference type="SUPFAM" id="SSF51905">
    <property type="entry name" value="FAD/NAD(P)-binding domain"/>
    <property type="match status" value="1"/>
</dbReference>
<sequence>MGFPELIGGKDALVEQLCEEKYLDLADGYGFETVNGTAAFTGNSDGPALDVALSGGGGRRIEAAQYLIATGSAPWAPPIDGLEEAGYLTSTTAMELGTLPESLLVVGGNAVGLEQAQLFARLGTQVTVIEALERLAPVRSDHRRHLRPDCRAHGRPARPHLGAVPDHGRGTQARRPDLHRRRRQTVLLRRLRKGGAGMAMRTEVSRSMTVGELSRRTGVPVQTLREYTDLGLIYTLGRSSANYRLYTTDALWCVR</sequence>
<reference evidence="3 4" key="1">
    <citation type="submission" date="2015-10" db="EMBL/GenBank/DDBJ databases">
        <title>Draft genome sequence of Streptomyces sp. RV15, isolated from a marine sponge.</title>
        <authorList>
            <person name="Ruckert C."/>
            <person name="Abdelmohsen U.R."/>
            <person name="Winkler A."/>
            <person name="Hentschel U."/>
            <person name="Kalinowski J."/>
            <person name="Kampfer P."/>
            <person name="Glaeser S."/>
        </authorList>
    </citation>
    <scope>NUCLEOTIDE SEQUENCE [LARGE SCALE GENOMIC DNA]</scope>
    <source>
        <strain evidence="3 4">RV15</strain>
    </source>
</reference>
<dbReference type="PANTHER" id="PTHR43014">
    <property type="entry name" value="MERCURIC REDUCTASE"/>
    <property type="match status" value="1"/>
</dbReference>
<evidence type="ECO:0000259" key="2">
    <source>
        <dbReference type="PROSITE" id="PS50937"/>
    </source>
</evidence>
<proteinExistence type="predicted"/>
<name>A0A101UYP2_9ACTN</name>
<dbReference type="EMBL" id="LMXB01000053">
    <property type="protein sequence ID" value="KUO19248.1"/>
    <property type="molecule type" value="Genomic_DNA"/>
</dbReference>
<evidence type="ECO:0000313" key="4">
    <source>
        <dbReference type="Proteomes" id="UP000053260"/>
    </source>
</evidence>
<evidence type="ECO:0000313" key="3">
    <source>
        <dbReference type="EMBL" id="KUO19248.1"/>
    </source>
</evidence>
<dbReference type="InterPro" id="IPR000551">
    <property type="entry name" value="MerR-type_HTH_dom"/>
</dbReference>
<evidence type="ECO:0000256" key="1">
    <source>
        <dbReference type="SAM" id="MobiDB-lite"/>
    </source>
</evidence>